<organism evidence="7 8">
    <name type="scientific">Linnemannia gamsii</name>
    <dbReference type="NCBI Taxonomy" id="64522"/>
    <lineage>
        <taxon>Eukaryota</taxon>
        <taxon>Fungi</taxon>
        <taxon>Fungi incertae sedis</taxon>
        <taxon>Mucoromycota</taxon>
        <taxon>Mortierellomycotina</taxon>
        <taxon>Mortierellomycetes</taxon>
        <taxon>Mortierellales</taxon>
        <taxon>Mortierellaceae</taxon>
        <taxon>Linnemannia</taxon>
    </lineage>
</organism>
<dbReference type="InterPro" id="IPR018499">
    <property type="entry name" value="Tetraspanin/Peripherin"/>
</dbReference>
<evidence type="ECO:0000256" key="5">
    <source>
        <dbReference type="SAM" id="MobiDB-lite"/>
    </source>
</evidence>
<feature type="transmembrane region" description="Helical" evidence="6">
    <location>
        <begin position="12"/>
        <end position="31"/>
    </location>
</feature>
<evidence type="ECO:0000256" key="6">
    <source>
        <dbReference type="SAM" id="Phobius"/>
    </source>
</evidence>
<dbReference type="Pfam" id="PF00335">
    <property type="entry name" value="Tetraspanin"/>
    <property type="match status" value="1"/>
</dbReference>
<accession>A0ABQ7KAU2</accession>
<reference evidence="7 8" key="1">
    <citation type="journal article" date="2020" name="Fungal Divers.">
        <title>Resolving the Mortierellaceae phylogeny through synthesis of multi-gene phylogenetics and phylogenomics.</title>
        <authorList>
            <person name="Vandepol N."/>
            <person name="Liber J."/>
            <person name="Desiro A."/>
            <person name="Na H."/>
            <person name="Kennedy M."/>
            <person name="Barry K."/>
            <person name="Grigoriev I.V."/>
            <person name="Miller A.N."/>
            <person name="O'Donnell K."/>
            <person name="Stajich J.E."/>
            <person name="Bonito G."/>
        </authorList>
    </citation>
    <scope>NUCLEOTIDE SEQUENCE [LARGE SCALE GENOMIC DNA]</scope>
    <source>
        <strain evidence="7 8">AD045</strain>
    </source>
</reference>
<proteinExistence type="predicted"/>
<keyword evidence="2 6" id="KW-0812">Transmembrane</keyword>
<dbReference type="PANTHER" id="PTHR19282:SF515">
    <property type="entry name" value="TETRASPANIN"/>
    <property type="match status" value="1"/>
</dbReference>
<name>A0ABQ7KAU2_9FUNG</name>
<evidence type="ECO:0008006" key="9">
    <source>
        <dbReference type="Google" id="ProtNLM"/>
    </source>
</evidence>
<dbReference type="PRINTS" id="PR00259">
    <property type="entry name" value="TMFOUR"/>
</dbReference>
<feature type="region of interest" description="Disordered" evidence="5">
    <location>
        <begin position="230"/>
        <end position="259"/>
    </location>
</feature>
<comment type="caution">
    <text evidence="7">The sequence shown here is derived from an EMBL/GenBank/DDBJ whole genome shotgun (WGS) entry which is preliminary data.</text>
</comment>
<dbReference type="InterPro" id="IPR008952">
    <property type="entry name" value="Tetraspanin_EC2_sf"/>
</dbReference>
<evidence type="ECO:0000313" key="8">
    <source>
        <dbReference type="Proteomes" id="UP001194696"/>
    </source>
</evidence>
<keyword evidence="4 6" id="KW-0472">Membrane</keyword>
<evidence type="ECO:0000256" key="3">
    <source>
        <dbReference type="ARBA" id="ARBA00022989"/>
    </source>
</evidence>
<dbReference type="EMBL" id="JAAAIM010000126">
    <property type="protein sequence ID" value="KAG0294247.1"/>
    <property type="molecule type" value="Genomic_DNA"/>
</dbReference>
<gene>
    <name evidence="7" type="ORF">BGZ96_001550</name>
</gene>
<dbReference type="SUPFAM" id="SSF48652">
    <property type="entry name" value="Tetraspanin"/>
    <property type="match status" value="1"/>
</dbReference>
<dbReference type="PANTHER" id="PTHR19282">
    <property type="entry name" value="TETRASPANIN"/>
    <property type="match status" value="1"/>
</dbReference>
<feature type="transmembrane region" description="Helical" evidence="6">
    <location>
        <begin position="81"/>
        <end position="104"/>
    </location>
</feature>
<keyword evidence="8" id="KW-1185">Reference proteome</keyword>
<protein>
    <recommendedName>
        <fullName evidence="9">Tetraspanin</fullName>
    </recommendedName>
</protein>
<feature type="transmembrane region" description="Helical" evidence="6">
    <location>
        <begin position="51"/>
        <end position="74"/>
    </location>
</feature>
<dbReference type="Proteomes" id="UP001194696">
    <property type="component" value="Unassembled WGS sequence"/>
</dbReference>
<evidence type="ECO:0000256" key="2">
    <source>
        <dbReference type="ARBA" id="ARBA00022692"/>
    </source>
</evidence>
<evidence type="ECO:0000256" key="1">
    <source>
        <dbReference type="ARBA" id="ARBA00004141"/>
    </source>
</evidence>
<evidence type="ECO:0000256" key="4">
    <source>
        <dbReference type="ARBA" id="ARBA00023136"/>
    </source>
</evidence>
<evidence type="ECO:0000313" key="7">
    <source>
        <dbReference type="EMBL" id="KAG0294247.1"/>
    </source>
</evidence>
<keyword evidence="3 6" id="KW-1133">Transmembrane helix</keyword>
<sequence length="259" mass="28890">MDLMHIHRQPSRFYILVLNFVTLLASLMLFAAGVRELVGGQTQFLLHSDAISWGLIILSLIVFLVSVLGGICALSLSKRIAVTYGTMLSILVLLQLIFLIYAMIRHDRVDNLLDNAWQKAYDTNERGLQDLETRLHCCGYKSVMDRAVPKTFKDACIKSPAFGYSVSCRQQLQEAYYDHERLTIASITGVETLQLFALLAAIALLNRLPSDDTIENRFSTEHSQRLLRGLRAEDEGRAGNGDQFGSADTRGGYGSTVDQ</sequence>
<comment type="subcellular location">
    <subcellularLocation>
        <location evidence="1">Membrane</location>
        <topology evidence="1">Multi-pass membrane protein</topology>
    </subcellularLocation>
</comment>